<evidence type="ECO:0000313" key="7">
    <source>
        <dbReference type="EMBL" id="PVU87766.1"/>
    </source>
</evidence>
<keyword evidence="3" id="KW-0677">Repeat</keyword>
<evidence type="ECO:0000256" key="2">
    <source>
        <dbReference type="ARBA" id="ARBA00022490"/>
    </source>
</evidence>
<dbReference type="AlphaFoldDB" id="A0A2T9Y5Z8"/>
<evidence type="ECO:0000256" key="1">
    <source>
        <dbReference type="ARBA" id="ARBA00004496"/>
    </source>
</evidence>
<organism evidence="7 8">
    <name type="scientific">Smittium simulii</name>
    <dbReference type="NCBI Taxonomy" id="133385"/>
    <lineage>
        <taxon>Eukaryota</taxon>
        <taxon>Fungi</taxon>
        <taxon>Fungi incertae sedis</taxon>
        <taxon>Zoopagomycota</taxon>
        <taxon>Kickxellomycotina</taxon>
        <taxon>Harpellomycetes</taxon>
        <taxon>Harpellales</taxon>
        <taxon>Legeriomycetaceae</taxon>
        <taxon>Smittium</taxon>
    </lineage>
</organism>
<dbReference type="PIRSF" id="PIRSF017179">
    <property type="entry name" value="RISC-Tudor-SN"/>
    <property type="match status" value="1"/>
</dbReference>
<evidence type="ECO:0000259" key="5">
    <source>
        <dbReference type="PROSITE" id="PS50304"/>
    </source>
</evidence>
<dbReference type="FunFam" id="2.40.50.90:FF:000002">
    <property type="entry name" value="Staphylococcal nuclease domain-containing protein"/>
    <property type="match status" value="1"/>
</dbReference>
<feature type="domain" description="TNase-like" evidence="6">
    <location>
        <begin position="180"/>
        <end position="319"/>
    </location>
</feature>
<keyword evidence="2 4" id="KW-0963">Cytoplasm</keyword>
<proteinExistence type="predicted"/>
<protein>
    <recommendedName>
        <fullName evidence="9">Endonuclease lcl3</fullName>
    </recommendedName>
</protein>
<dbReference type="STRING" id="133385.A0A2T9Y5Z8"/>
<dbReference type="SMART" id="SM00333">
    <property type="entry name" value="TUDOR"/>
    <property type="match status" value="1"/>
</dbReference>
<dbReference type="Pfam" id="PF00565">
    <property type="entry name" value="SNase"/>
    <property type="match status" value="4"/>
</dbReference>
<sequence>MTSNKLQKALVKNVISADTVVLRSVVTRPNQPPPERILALAYIETPRFGALRKPQEDEAYSLEARDFLRKLIVGKILAFEVAYATTSGREYGRLFTPESQDISMLLIENGWAKVNEQTRSRHLKFNSDDAQAPIVQDLLEAEARAQAKKIGLWQQNKSVLCRKVDLDASDLDFLKANKGSPLQANIEQIRDAATYRAYLKAGSNWLLVTLQLSGLRAPVVRTNIPGQPDLIEEFGLEGRNFVETRLLQRDVSIIIENITENNTIIATVKHPAGNIAELITANGLARVVDWSAAFVTGGSEKLRKAEQAAKQKKIGIWKNYVPTASSMVQNKLDAVIVRVINANTVEYLDADSNEHEVQLSSVRPPKASDPQTAGYAEEAKEYLRKRLIGRKVQVKIDYRKPEQDGFAARDCATIKIENKNVSTHLLERGLGYAVRHKRDDENRSSEYDSLLAAEMTATEKKIGIHSGKTVNVVKHFDISTNATRAKSLLPHLTRAGKISALVEFVSQGSRFKIIIQRESGKANFVLAGIKCPRSGPGQPEPFGVEAQLFSKHRILQRDVEIEISSSDNTGAFIGSLYYNKTRNLAVELLEAGLAQIHEYSANQMSSANALYDAENKAKRLKKGIWVNYDASAELEKQKLLELQSEKHSNNNKPNVEFIDIVVSEMIDSNNFYIQIPKSQTIEELEKIMKELSISGKQSAPALSKTPKVGELVAAKFVSDNIWYRARVRKIISSRECEVISIDYGNSENVPLSNIKPIDPKLSNISPVAIQSKFAFLKSPVSDYMDDAFMFVRGQLEGKQLAANIEARTGSGNNQIMHLTVYDSKVSSTQDLISSSINASVILEGFAAVDKKDPASLRNSSGLVSLESLMVEAKKSRKGMWEYGDVLPDEEESPAY</sequence>
<dbReference type="InterPro" id="IPR016685">
    <property type="entry name" value="Silence_cplx_Nase-comp_TudorSN"/>
</dbReference>
<dbReference type="SUPFAM" id="SSF50199">
    <property type="entry name" value="Staphylococcal nuclease"/>
    <property type="match status" value="5"/>
</dbReference>
<dbReference type="PROSITE" id="PS50830">
    <property type="entry name" value="TNASE_3"/>
    <property type="match status" value="4"/>
</dbReference>
<evidence type="ECO:0000256" key="3">
    <source>
        <dbReference type="ARBA" id="ARBA00022737"/>
    </source>
</evidence>
<dbReference type="InterPro" id="IPR016071">
    <property type="entry name" value="Staphylococal_nuclease_OB-fold"/>
</dbReference>
<comment type="subcellular location">
    <subcellularLocation>
        <location evidence="1 4">Cytoplasm</location>
    </subcellularLocation>
</comment>
<dbReference type="GO" id="GO:0031332">
    <property type="term" value="C:RNAi effector complex"/>
    <property type="evidence" value="ECO:0007669"/>
    <property type="project" value="InterPro"/>
</dbReference>
<dbReference type="GO" id="GO:0005634">
    <property type="term" value="C:nucleus"/>
    <property type="evidence" value="ECO:0007669"/>
    <property type="project" value="TreeGrafter"/>
</dbReference>
<dbReference type="SMART" id="SM00318">
    <property type="entry name" value="SNc"/>
    <property type="match status" value="4"/>
</dbReference>
<gene>
    <name evidence="7" type="ORF">BB561_006189</name>
</gene>
<dbReference type="GO" id="GO:0006402">
    <property type="term" value="P:mRNA catabolic process"/>
    <property type="evidence" value="ECO:0007669"/>
    <property type="project" value="UniProtKB-UniRule"/>
</dbReference>
<reference evidence="7 8" key="1">
    <citation type="journal article" date="2018" name="MBio">
        <title>Comparative Genomics Reveals the Core Gene Toolbox for the Fungus-Insect Symbiosis.</title>
        <authorList>
            <person name="Wang Y."/>
            <person name="Stata M."/>
            <person name="Wang W."/>
            <person name="Stajich J.E."/>
            <person name="White M.M."/>
            <person name="Moncalvo J.M."/>
        </authorList>
    </citation>
    <scope>NUCLEOTIDE SEQUENCE [LARGE SCALE GENOMIC DNA]</scope>
    <source>
        <strain evidence="7 8">SWE-8-4</strain>
    </source>
</reference>
<dbReference type="GO" id="GO:0031047">
    <property type="term" value="P:regulatory ncRNA-mediated gene silencing"/>
    <property type="evidence" value="ECO:0007669"/>
    <property type="project" value="UniProtKB-UniRule"/>
</dbReference>
<dbReference type="Gene3D" id="2.40.50.90">
    <property type="match status" value="5"/>
</dbReference>
<feature type="domain" description="TNase-like" evidence="6">
    <location>
        <begin position="330"/>
        <end position="467"/>
    </location>
</feature>
<feature type="domain" description="Tudor" evidence="5">
    <location>
        <begin position="705"/>
        <end position="764"/>
    </location>
</feature>
<evidence type="ECO:0000259" key="6">
    <source>
        <dbReference type="PROSITE" id="PS50830"/>
    </source>
</evidence>
<dbReference type="InterPro" id="IPR002999">
    <property type="entry name" value="Tudor"/>
</dbReference>
<evidence type="ECO:0000313" key="8">
    <source>
        <dbReference type="Proteomes" id="UP000245383"/>
    </source>
</evidence>
<dbReference type="EMBL" id="MBFR01000449">
    <property type="protein sequence ID" value="PVU87766.1"/>
    <property type="molecule type" value="Genomic_DNA"/>
</dbReference>
<dbReference type="OrthoDB" id="10023235at2759"/>
<dbReference type="PANTHER" id="PTHR12302">
    <property type="entry name" value="EBNA2 BINDING PROTEIN P100"/>
    <property type="match status" value="1"/>
</dbReference>
<comment type="caution">
    <text evidence="7">The sequence shown here is derived from an EMBL/GenBank/DDBJ whole genome shotgun (WGS) entry which is preliminary data.</text>
</comment>
<dbReference type="PANTHER" id="PTHR12302:SF2">
    <property type="entry name" value="STAPHYLOCOCCAL NUCLEASE DOMAIN-CONTAINING PROTEIN 1"/>
    <property type="match status" value="1"/>
</dbReference>
<keyword evidence="8" id="KW-1185">Reference proteome</keyword>
<dbReference type="PROSITE" id="PS50304">
    <property type="entry name" value="TUDOR"/>
    <property type="match status" value="1"/>
</dbReference>
<dbReference type="Proteomes" id="UP000245383">
    <property type="component" value="Unassembled WGS sequence"/>
</dbReference>
<dbReference type="GO" id="GO:0003723">
    <property type="term" value="F:RNA binding"/>
    <property type="evidence" value="ECO:0007669"/>
    <property type="project" value="UniProtKB-UniRule"/>
</dbReference>
<feature type="domain" description="TNase-like" evidence="6">
    <location>
        <begin position="5"/>
        <end position="155"/>
    </location>
</feature>
<evidence type="ECO:0000256" key="4">
    <source>
        <dbReference type="PIRNR" id="PIRNR017179"/>
    </source>
</evidence>
<dbReference type="Pfam" id="PF00567">
    <property type="entry name" value="TUDOR"/>
    <property type="match status" value="1"/>
</dbReference>
<dbReference type="GO" id="GO:0004518">
    <property type="term" value="F:nuclease activity"/>
    <property type="evidence" value="ECO:0007669"/>
    <property type="project" value="TreeGrafter"/>
</dbReference>
<dbReference type="InterPro" id="IPR035437">
    <property type="entry name" value="SNase_OB-fold_sf"/>
</dbReference>
<dbReference type="GO" id="GO:0005829">
    <property type="term" value="C:cytosol"/>
    <property type="evidence" value="ECO:0007669"/>
    <property type="project" value="UniProtKB-UniRule"/>
</dbReference>
<dbReference type="SUPFAM" id="SSF63748">
    <property type="entry name" value="Tudor/PWWP/MBT"/>
    <property type="match status" value="1"/>
</dbReference>
<name>A0A2T9Y5Z8_9FUNG</name>
<feature type="domain" description="TNase-like" evidence="6">
    <location>
        <begin position="496"/>
        <end position="627"/>
    </location>
</feature>
<dbReference type="Gene3D" id="2.30.30.140">
    <property type="match status" value="1"/>
</dbReference>
<accession>A0A2T9Y5Z8</accession>
<dbReference type="FunFam" id="2.30.30.140:FF:000018">
    <property type="entry name" value="Serine/threonine-protein kinase 31"/>
    <property type="match status" value="1"/>
</dbReference>
<evidence type="ECO:0008006" key="9">
    <source>
        <dbReference type="Google" id="ProtNLM"/>
    </source>
</evidence>